<reference evidence="3 4" key="1">
    <citation type="journal article" date="2023" name="IScience">
        <title>Expanded male sex-determining region conserved during the evolution of homothallism in the green alga Volvox.</title>
        <authorList>
            <person name="Yamamoto K."/>
            <person name="Matsuzaki R."/>
            <person name="Mahakham W."/>
            <person name="Heman W."/>
            <person name="Sekimoto H."/>
            <person name="Kawachi M."/>
            <person name="Minakuchi Y."/>
            <person name="Toyoda A."/>
            <person name="Nozaki H."/>
        </authorList>
    </citation>
    <scope>NUCLEOTIDE SEQUENCE [LARGE SCALE GENOMIC DNA]</scope>
    <source>
        <strain evidence="3 4">NIES-4468</strain>
    </source>
</reference>
<dbReference type="EMBL" id="BSDZ01000015">
    <property type="protein sequence ID" value="GLI63473.1"/>
    <property type="molecule type" value="Genomic_DNA"/>
</dbReference>
<proteinExistence type="inferred from homology"/>
<feature type="transmembrane region" description="Helical" evidence="1">
    <location>
        <begin position="94"/>
        <end position="117"/>
    </location>
</feature>
<comment type="subcellular location">
    <subcellularLocation>
        <location evidence="1">Endoplasmic reticulum membrane</location>
        <topology evidence="1">Multi-pass membrane protein</topology>
    </subcellularLocation>
</comment>
<evidence type="ECO:0000256" key="1">
    <source>
        <dbReference type="RuleBase" id="RU367026"/>
    </source>
</evidence>
<dbReference type="InterPro" id="IPR008417">
    <property type="entry name" value="BAP29/BAP31"/>
</dbReference>
<keyword evidence="1" id="KW-0813">Transport</keyword>
<keyword evidence="1" id="KW-0931">ER-Golgi transport</keyword>
<keyword evidence="1" id="KW-1133">Transmembrane helix</keyword>
<comment type="function">
    <text evidence="1">May play a role in anterograde transport of membrane proteins from the endoplasmic reticulum to the Golgi.</text>
</comment>
<feature type="region of interest" description="Disordered" evidence="2">
    <location>
        <begin position="224"/>
        <end position="258"/>
    </location>
</feature>
<evidence type="ECO:0000313" key="4">
    <source>
        <dbReference type="Proteomes" id="UP001165090"/>
    </source>
</evidence>
<evidence type="ECO:0000256" key="2">
    <source>
        <dbReference type="SAM" id="MobiDB-lite"/>
    </source>
</evidence>
<dbReference type="Proteomes" id="UP001165090">
    <property type="component" value="Unassembled WGS sequence"/>
</dbReference>
<evidence type="ECO:0000313" key="3">
    <source>
        <dbReference type="EMBL" id="GLI63473.1"/>
    </source>
</evidence>
<keyword evidence="1" id="KW-0472">Membrane</keyword>
<comment type="caution">
    <text evidence="3">The sequence shown here is derived from an EMBL/GenBank/DDBJ whole genome shotgun (WGS) entry which is preliminary data.</text>
</comment>
<dbReference type="PANTHER" id="PTHR12701">
    <property type="entry name" value="BCR-ASSOCIATED PROTEIN, BAP"/>
    <property type="match status" value="1"/>
</dbReference>
<keyword evidence="1" id="KW-0256">Endoplasmic reticulum</keyword>
<feature type="non-terminal residue" evidence="3">
    <location>
        <position position="1"/>
    </location>
</feature>
<sequence>FQIFKMDTIFTLPLFILAVLQAFITVLHAIPGVGLPLSQTLRLLTQNTTSRSVIYTLMGALALLSTSSLYELSKGADKVQSGTLRGEVMATVDYLRAQVSCALSLSNLLVLLLNLLLGSARCKLDRTEKNLSAIQRQVKGLQAEYERVTASADKTAAGAATSSLAGEEAAALKKMVDKLIAEKQQLEGAVDAAEAAAKTADARVTAMVAQVKGYDKEFDRLRDENTGLRQQLQRQQPGATSTSTSGVAVMAVPNKKDD</sequence>
<keyword evidence="1" id="KW-0653">Protein transport</keyword>
<comment type="caution">
    <text evidence="1">Lacks conserved residue(s) required for the propagation of feature annotation.</text>
</comment>
<keyword evidence="1" id="KW-0812">Transmembrane</keyword>
<feature type="transmembrane region" description="Helical" evidence="1">
    <location>
        <begin position="53"/>
        <end position="73"/>
    </location>
</feature>
<feature type="compositionally biased region" description="Polar residues" evidence="2">
    <location>
        <begin position="237"/>
        <end position="246"/>
    </location>
</feature>
<keyword evidence="4" id="KW-1185">Reference proteome</keyword>
<dbReference type="PANTHER" id="PTHR12701:SF20">
    <property type="entry name" value="ENDOPLASMIC RETICULUM TRANSMEMBRANE PROTEIN"/>
    <property type="match status" value="1"/>
</dbReference>
<gene>
    <name evidence="3" type="ORF">VaNZ11_006447</name>
</gene>
<organism evidence="3 4">
    <name type="scientific">Volvox africanus</name>
    <dbReference type="NCBI Taxonomy" id="51714"/>
    <lineage>
        <taxon>Eukaryota</taxon>
        <taxon>Viridiplantae</taxon>
        <taxon>Chlorophyta</taxon>
        <taxon>core chlorophytes</taxon>
        <taxon>Chlorophyceae</taxon>
        <taxon>CS clade</taxon>
        <taxon>Chlamydomonadales</taxon>
        <taxon>Volvocaceae</taxon>
        <taxon>Volvox</taxon>
    </lineage>
</organism>
<name>A0ABQ5S1U9_9CHLO</name>
<protein>
    <recommendedName>
        <fullName evidence="1">Endoplasmic reticulum transmembrane protein</fullName>
    </recommendedName>
</protein>
<accession>A0ABQ5S1U9</accession>
<comment type="similarity">
    <text evidence="1">Belongs to the BCAP29/BCAP31 family.</text>
</comment>
<dbReference type="Gene3D" id="1.20.5.110">
    <property type="match status" value="1"/>
</dbReference>